<evidence type="ECO:0000256" key="3">
    <source>
        <dbReference type="ARBA" id="ARBA00007739"/>
    </source>
</evidence>
<dbReference type="PANTHER" id="PTHR32282">
    <property type="entry name" value="BINDING PROTEIN TRANSPEPTIDASE, PUTATIVE-RELATED"/>
    <property type="match status" value="1"/>
</dbReference>
<keyword evidence="9" id="KW-0511">Multifunctional enzyme</keyword>
<dbReference type="Gene3D" id="1.10.3810.10">
    <property type="entry name" value="Biosynthetic peptidoglycan transglycosylase-like"/>
    <property type="match status" value="1"/>
</dbReference>
<sequence>MAEGRRGDARERREPALGSGPADRTGFDLRLTAEDRPGAQPVRAKRANAHATTQRREPTFDPVIRPGDDPLSETRRQRLAAEAAEAPARPRAAAPPDDDSDAPEASMARTARKDASADRAGRGDARGGNGGKGGKGGKGGRRGRRGGGSWAGRLVYWGVVLSLWCVIGVGALVAFHASKLPPIDQLAVPKRPPNIAILASDGSLLANRGETGGRTVTLKELPKYLPAAFVAIEDHRFYQHFGIDPLGIGRALVRNVMRSGGSVQGGSTLTQQLAKNLFLTQERTASRKIQEAILALWLERNYTKDQVLELYLNRVYFGSGAYGVEAAAQKYFGKSARAVTLGEAAILAGLVQAPSRLAPNRNPQAAQARGALVIAAMAREGLISDQMAKIALANPPSAAKSGGAGSVNYAADYVMDVLDDFIGSIDRDIVVSTTIDANLQAAGEKALVDELAAKGDKFGVSQGALVSMQPDGAIRAMVGGRNYGDSQFNRAAAAKRQPGSAFKPFVYLAALERGLTPDTIRDDAPINVKGWQPENYSRDYRGPVSLRTALALSLNTVAVRLAVEVGPKTVVQTAQRLGITSKLEPNASIALGTSEVTPVELVTGYAPFANGGIGVMPYVIRQVKTSSGELIYSRTGTGLGRVVDPQMVGMMNAMMRETLLTGTARKAELPGWEAAGKTGTSQDWRDAWFVGYTSTLLTGVWLGNDDGSPTRKASGSTLPVEVWSRFMKVALAGQPPSPLPGGQWKQLSPAPAGDPSFVPAPPGLIPDPSAGAPVAAATPPARASGGGPLILPPAPISQQASAAYPPAPQPMPAQRPPAGFDGPPRPPGMVPNGSAPGRAPPPPRSGGFLDRLFGG</sequence>
<dbReference type="EMBL" id="JANCLU010000008">
    <property type="protein sequence ID" value="MCP8938809.1"/>
    <property type="molecule type" value="Genomic_DNA"/>
</dbReference>
<feature type="compositionally biased region" description="Gly residues" evidence="12">
    <location>
        <begin position="126"/>
        <end position="137"/>
    </location>
</feature>
<evidence type="ECO:0000313" key="17">
    <source>
        <dbReference type="Proteomes" id="UP001205890"/>
    </source>
</evidence>
<feature type="compositionally biased region" description="Low complexity" evidence="12">
    <location>
        <begin position="766"/>
        <end position="783"/>
    </location>
</feature>
<keyword evidence="5" id="KW-0645">Protease</keyword>
<dbReference type="SUPFAM" id="SSF53955">
    <property type="entry name" value="Lysozyme-like"/>
    <property type="match status" value="1"/>
</dbReference>
<dbReference type="InterPro" id="IPR023346">
    <property type="entry name" value="Lysozyme-like_dom_sf"/>
</dbReference>
<dbReference type="Proteomes" id="UP001205890">
    <property type="component" value="Unassembled WGS sequence"/>
</dbReference>
<keyword evidence="17" id="KW-1185">Reference proteome</keyword>
<dbReference type="InterPro" id="IPR001460">
    <property type="entry name" value="PCN-bd_Tpept"/>
</dbReference>
<evidence type="ECO:0000256" key="6">
    <source>
        <dbReference type="ARBA" id="ARBA00022676"/>
    </source>
</evidence>
<reference evidence="16 17" key="1">
    <citation type="submission" date="2022-07" db="EMBL/GenBank/DDBJ databases">
        <authorList>
            <person name="Li W.-J."/>
            <person name="Deng Q.-Q."/>
        </authorList>
    </citation>
    <scope>NUCLEOTIDE SEQUENCE [LARGE SCALE GENOMIC DNA]</scope>
    <source>
        <strain evidence="16 17">SYSU M60028</strain>
    </source>
</reference>
<name>A0ABT1LBH6_9HYPH</name>
<feature type="compositionally biased region" description="Basic and acidic residues" evidence="12">
    <location>
        <begin position="1"/>
        <end position="15"/>
    </location>
</feature>
<keyword evidence="13" id="KW-0472">Membrane</keyword>
<evidence type="ECO:0000256" key="5">
    <source>
        <dbReference type="ARBA" id="ARBA00022670"/>
    </source>
</evidence>
<evidence type="ECO:0000256" key="12">
    <source>
        <dbReference type="SAM" id="MobiDB-lite"/>
    </source>
</evidence>
<organism evidence="16 17">
    <name type="scientific">Alsobacter ponti</name>
    <dbReference type="NCBI Taxonomy" id="2962936"/>
    <lineage>
        <taxon>Bacteria</taxon>
        <taxon>Pseudomonadati</taxon>
        <taxon>Pseudomonadota</taxon>
        <taxon>Alphaproteobacteria</taxon>
        <taxon>Hyphomicrobiales</taxon>
        <taxon>Alsobacteraceae</taxon>
        <taxon>Alsobacter</taxon>
    </lineage>
</organism>
<dbReference type="InterPro" id="IPR050396">
    <property type="entry name" value="Glycosyltr_51/Transpeptidase"/>
</dbReference>
<keyword evidence="13" id="KW-1133">Transmembrane helix</keyword>
<evidence type="ECO:0000256" key="4">
    <source>
        <dbReference type="ARBA" id="ARBA00022645"/>
    </source>
</evidence>
<accession>A0ABT1LBH6</accession>
<evidence type="ECO:0000256" key="8">
    <source>
        <dbReference type="ARBA" id="ARBA00022801"/>
    </source>
</evidence>
<evidence type="ECO:0000256" key="11">
    <source>
        <dbReference type="ARBA" id="ARBA00049902"/>
    </source>
</evidence>
<evidence type="ECO:0000256" key="13">
    <source>
        <dbReference type="SAM" id="Phobius"/>
    </source>
</evidence>
<feature type="transmembrane region" description="Helical" evidence="13">
    <location>
        <begin position="154"/>
        <end position="175"/>
    </location>
</feature>
<dbReference type="InterPro" id="IPR001264">
    <property type="entry name" value="Glyco_trans_51"/>
</dbReference>
<comment type="similarity">
    <text evidence="3">In the N-terminal section; belongs to the glycosyltransferase 51 family.</text>
</comment>
<dbReference type="EC" id="2.4.99.28" evidence="10"/>
<feature type="region of interest" description="Disordered" evidence="12">
    <location>
        <begin position="1"/>
        <end position="146"/>
    </location>
</feature>
<keyword evidence="7" id="KW-0808">Transferase</keyword>
<dbReference type="PANTHER" id="PTHR32282:SF33">
    <property type="entry name" value="PEPTIDOGLYCAN GLYCOSYLTRANSFERASE"/>
    <property type="match status" value="1"/>
</dbReference>
<evidence type="ECO:0000313" key="16">
    <source>
        <dbReference type="EMBL" id="MCP8938809.1"/>
    </source>
</evidence>
<comment type="caution">
    <text evidence="16">The sequence shown here is derived from an EMBL/GenBank/DDBJ whole genome shotgun (WGS) entry which is preliminary data.</text>
</comment>
<gene>
    <name evidence="16" type="ORF">NK718_09810</name>
</gene>
<evidence type="ECO:0000259" key="15">
    <source>
        <dbReference type="Pfam" id="PF00912"/>
    </source>
</evidence>
<protein>
    <recommendedName>
        <fullName evidence="10">peptidoglycan glycosyltransferase</fullName>
        <ecNumber evidence="10">2.4.99.28</ecNumber>
    </recommendedName>
</protein>
<evidence type="ECO:0000256" key="2">
    <source>
        <dbReference type="ARBA" id="ARBA00007090"/>
    </source>
</evidence>
<keyword evidence="8" id="KW-0378">Hydrolase</keyword>
<evidence type="ECO:0000256" key="9">
    <source>
        <dbReference type="ARBA" id="ARBA00023268"/>
    </source>
</evidence>
<comment type="catalytic activity">
    <reaction evidence="11">
        <text>[GlcNAc-(1-&gt;4)-Mur2Ac(oyl-L-Ala-gamma-D-Glu-L-Lys-D-Ala-D-Ala)](n)-di-trans,octa-cis-undecaprenyl diphosphate + beta-D-GlcNAc-(1-&gt;4)-Mur2Ac(oyl-L-Ala-gamma-D-Glu-L-Lys-D-Ala-D-Ala)-di-trans,octa-cis-undecaprenyl diphosphate = [GlcNAc-(1-&gt;4)-Mur2Ac(oyl-L-Ala-gamma-D-Glu-L-Lys-D-Ala-D-Ala)](n+1)-di-trans,octa-cis-undecaprenyl diphosphate + di-trans,octa-cis-undecaprenyl diphosphate + H(+)</text>
        <dbReference type="Rhea" id="RHEA:23708"/>
        <dbReference type="Rhea" id="RHEA-COMP:9602"/>
        <dbReference type="Rhea" id="RHEA-COMP:9603"/>
        <dbReference type="ChEBI" id="CHEBI:15378"/>
        <dbReference type="ChEBI" id="CHEBI:58405"/>
        <dbReference type="ChEBI" id="CHEBI:60033"/>
        <dbReference type="ChEBI" id="CHEBI:78435"/>
        <dbReference type="EC" id="2.4.99.28"/>
    </reaction>
</comment>
<dbReference type="Gene3D" id="3.40.710.10">
    <property type="entry name" value="DD-peptidase/beta-lactamase superfamily"/>
    <property type="match status" value="1"/>
</dbReference>
<feature type="compositionally biased region" description="Low complexity" evidence="12">
    <location>
        <begin position="80"/>
        <end position="95"/>
    </location>
</feature>
<dbReference type="Pfam" id="PF00905">
    <property type="entry name" value="Transpeptidase"/>
    <property type="match status" value="1"/>
</dbReference>
<evidence type="ECO:0000256" key="1">
    <source>
        <dbReference type="ARBA" id="ARBA00004752"/>
    </source>
</evidence>
<evidence type="ECO:0000256" key="10">
    <source>
        <dbReference type="ARBA" id="ARBA00044770"/>
    </source>
</evidence>
<feature type="compositionally biased region" description="Basic and acidic residues" evidence="12">
    <location>
        <begin position="25"/>
        <end position="37"/>
    </location>
</feature>
<feature type="domain" description="Glycosyl transferase family 51" evidence="15">
    <location>
        <begin position="210"/>
        <end position="377"/>
    </location>
</feature>
<keyword evidence="4" id="KW-0121">Carboxypeptidase</keyword>
<evidence type="ECO:0000256" key="7">
    <source>
        <dbReference type="ARBA" id="ARBA00022679"/>
    </source>
</evidence>
<feature type="compositionally biased region" description="Pro residues" evidence="12">
    <location>
        <begin position="805"/>
        <end position="815"/>
    </location>
</feature>
<feature type="compositionally biased region" description="Basic and acidic residues" evidence="12">
    <location>
        <begin position="66"/>
        <end position="76"/>
    </location>
</feature>
<comment type="similarity">
    <text evidence="2">In the C-terminal section; belongs to the transpeptidase family.</text>
</comment>
<comment type="pathway">
    <text evidence="1">Cell wall biogenesis; peptidoglycan biosynthesis.</text>
</comment>
<dbReference type="Pfam" id="PF00912">
    <property type="entry name" value="Transgly"/>
    <property type="match status" value="1"/>
</dbReference>
<feature type="region of interest" description="Disordered" evidence="12">
    <location>
        <begin position="734"/>
        <end position="855"/>
    </location>
</feature>
<evidence type="ECO:0000259" key="14">
    <source>
        <dbReference type="Pfam" id="PF00905"/>
    </source>
</evidence>
<dbReference type="InterPro" id="IPR036950">
    <property type="entry name" value="PBP_transglycosylase"/>
</dbReference>
<feature type="domain" description="Penicillin-binding protein transpeptidase" evidence="14">
    <location>
        <begin position="465"/>
        <end position="694"/>
    </location>
</feature>
<feature type="compositionally biased region" description="Basic and acidic residues" evidence="12">
    <location>
        <begin position="111"/>
        <end position="125"/>
    </location>
</feature>
<keyword evidence="6" id="KW-0328">Glycosyltransferase</keyword>
<dbReference type="InterPro" id="IPR012338">
    <property type="entry name" value="Beta-lactam/transpept-like"/>
</dbReference>
<keyword evidence="13" id="KW-0812">Transmembrane</keyword>
<proteinExistence type="inferred from homology"/>
<dbReference type="NCBIfam" id="TIGR02074">
    <property type="entry name" value="PBP_1a_fam"/>
    <property type="match status" value="1"/>
</dbReference>
<dbReference type="SUPFAM" id="SSF56601">
    <property type="entry name" value="beta-lactamase/transpeptidase-like"/>
    <property type="match status" value="1"/>
</dbReference>